<comment type="caution">
    <text evidence="2">The sequence shown here is derived from an EMBL/GenBank/DDBJ whole genome shotgun (WGS) entry which is preliminary data.</text>
</comment>
<gene>
    <name evidence="2" type="ORF">SDC9_94808</name>
</gene>
<organism evidence="2">
    <name type="scientific">bioreactor metagenome</name>
    <dbReference type="NCBI Taxonomy" id="1076179"/>
    <lineage>
        <taxon>unclassified sequences</taxon>
        <taxon>metagenomes</taxon>
        <taxon>ecological metagenomes</taxon>
    </lineage>
</organism>
<evidence type="ECO:0000259" key="1">
    <source>
        <dbReference type="Pfam" id="PF10105"/>
    </source>
</evidence>
<accession>A0A645A569</accession>
<sequence length="170" mass="18733">MSSEAEWFEVQLSEEMSPEEFLRRANMAMPRGMSVSGAFAAPENFGSLSAKLRAAGYLIDLAFTEAVSKEKLQSTLEEMLSGEIIINKRTKGGIKPVDMRPYILRVSVGQVEGDQAALHVLGKLQADGGLRVDAFIDALLERLDAHAAYEIHRTHMYFAEDGLLPHLPAE</sequence>
<dbReference type="NCBIfam" id="TIGR03936">
    <property type="entry name" value="sam_1_link_chp"/>
    <property type="match status" value="1"/>
</dbReference>
<dbReference type="Pfam" id="PF10105">
    <property type="entry name" value="DUF2344"/>
    <property type="match status" value="1"/>
</dbReference>
<reference evidence="2" key="1">
    <citation type="submission" date="2019-08" db="EMBL/GenBank/DDBJ databases">
        <authorList>
            <person name="Kucharzyk K."/>
            <person name="Murdoch R.W."/>
            <person name="Higgins S."/>
            <person name="Loffler F."/>
        </authorList>
    </citation>
    <scope>NUCLEOTIDE SEQUENCE</scope>
</reference>
<feature type="domain" description="DUF2344" evidence="1">
    <location>
        <begin position="1"/>
        <end position="120"/>
    </location>
</feature>
<protein>
    <recommendedName>
        <fullName evidence="1">DUF2344 domain-containing protein</fullName>
    </recommendedName>
</protein>
<evidence type="ECO:0000313" key="2">
    <source>
        <dbReference type="EMBL" id="MPM48086.1"/>
    </source>
</evidence>
<dbReference type="EMBL" id="VSSQ01011948">
    <property type="protein sequence ID" value="MPM48086.1"/>
    <property type="molecule type" value="Genomic_DNA"/>
</dbReference>
<name>A0A645A569_9ZZZZ</name>
<dbReference type="InterPro" id="IPR018768">
    <property type="entry name" value="DUF2344"/>
</dbReference>
<dbReference type="AlphaFoldDB" id="A0A645A569"/>
<proteinExistence type="predicted"/>